<comment type="subcellular location">
    <subcellularLocation>
        <location evidence="1">Cell membrane</location>
        <topology evidence="1">Multi-pass membrane protein</topology>
    </subcellularLocation>
</comment>
<keyword evidence="6 7" id="KW-0472">Membrane</keyword>
<dbReference type="AlphaFoldDB" id="A0A1R3U375"/>
<gene>
    <name evidence="8" type="ORF">DSM25559_5317</name>
</gene>
<dbReference type="RefSeq" id="WP_077123186.1">
    <property type="nucleotide sequence ID" value="NZ_FMUE01000027.1"/>
</dbReference>
<dbReference type="STRING" id="1907666.DSM25559_5317"/>
<dbReference type="InterPro" id="IPR002751">
    <property type="entry name" value="CbiM/NikMN"/>
</dbReference>
<feature type="transmembrane region" description="Helical" evidence="7">
    <location>
        <begin position="149"/>
        <end position="169"/>
    </location>
</feature>
<name>A0A1R3U375_9HYPH</name>
<reference evidence="9" key="1">
    <citation type="submission" date="2016-10" db="EMBL/GenBank/DDBJ databases">
        <authorList>
            <person name="Wibberg D."/>
        </authorList>
    </citation>
    <scope>NUCLEOTIDE SEQUENCE [LARGE SCALE GENOMIC DNA]</scope>
</reference>
<evidence type="ECO:0000256" key="7">
    <source>
        <dbReference type="SAM" id="Phobius"/>
    </source>
</evidence>
<evidence type="ECO:0000256" key="4">
    <source>
        <dbReference type="ARBA" id="ARBA00022692"/>
    </source>
</evidence>
<evidence type="ECO:0000256" key="1">
    <source>
        <dbReference type="ARBA" id="ARBA00004651"/>
    </source>
</evidence>
<proteinExistence type="predicted"/>
<dbReference type="Pfam" id="PF01891">
    <property type="entry name" value="CbiM"/>
    <property type="match status" value="1"/>
</dbReference>
<keyword evidence="5 7" id="KW-1133">Transmembrane helix</keyword>
<evidence type="ECO:0000256" key="3">
    <source>
        <dbReference type="ARBA" id="ARBA00022475"/>
    </source>
</evidence>
<dbReference type="GO" id="GO:0000041">
    <property type="term" value="P:transition metal ion transport"/>
    <property type="evidence" value="ECO:0007669"/>
    <property type="project" value="InterPro"/>
</dbReference>
<feature type="transmembrane region" description="Helical" evidence="7">
    <location>
        <begin position="74"/>
        <end position="100"/>
    </location>
</feature>
<evidence type="ECO:0000256" key="2">
    <source>
        <dbReference type="ARBA" id="ARBA00022448"/>
    </source>
</evidence>
<protein>
    <submittedName>
        <fullName evidence="8">Cobalt transport protein CbiM</fullName>
    </submittedName>
</protein>
<keyword evidence="2" id="KW-0813">Transport</keyword>
<dbReference type="Proteomes" id="UP000187891">
    <property type="component" value="Unassembled WGS sequence"/>
</dbReference>
<dbReference type="EMBL" id="FMUE01000027">
    <property type="protein sequence ID" value="SCX36101.1"/>
    <property type="molecule type" value="Genomic_DNA"/>
</dbReference>
<feature type="transmembrane region" description="Helical" evidence="7">
    <location>
        <begin position="112"/>
        <end position="129"/>
    </location>
</feature>
<keyword evidence="3" id="KW-1003">Cell membrane</keyword>
<dbReference type="GO" id="GO:0005886">
    <property type="term" value="C:plasma membrane"/>
    <property type="evidence" value="ECO:0007669"/>
    <property type="project" value="UniProtKB-SubCell"/>
</dbReference>
<evidence type="ECO:0000256" key="5">
    <source>
        <dbReference type="ARBA" id="ARBA00022989"/>
    </source>
</evidence>
<evidence type="ECO:0000313" key="9">
    <source>
        <dbReference type="Proteomes" id="UP000187891"/>
    </source>
</evidence>
<accession>A0A1R3U375</accession>
<feature type="transmembrane region" description="Helical" evidence="7">
    <location>
        <begin position="181"/>
        <end position="206"/>
    </location>
</feature>
<keyword evidence="4 7" id="KW-0812">Transmembrane</keyword>
<evidence type="ECO:0000313" key="8">
    <source>
        <dbReference type="EMBL" id="SCX36101.1"/>
    </source>
</evidence>
<feature type="transmembrane region" description="Helical" evidence="7">
    <location>
        <begin position="44"/>
        <end position="62"/>
    </location>
</feature>
<organism evidence="8 9">
    <name type="scientific">Agrobacterium rosae</name>
    <dbReference type="NCBI Taxonomy" id="1972867"/>
    <lineage>
        <taxon>Bacteria</taxon>
        <taxon>Pseudomonadati</taxon>
        <taxon>Pseudomonadota</taxon>
        <taxon>Alphaproteobacteria</taxon>
        <taxon>Hyphomicrobiales</taxon>
        <taxon>Rhizobiaceae</taxon>
        <taxon>Rhizobium/Agrobacterium group</taxon>
        <taxon>Agrobacterium</taxon>
    </lineage>
</organism>
<dbReference type="Gene3D" id="1.10.1760.20">
    <property type="match status" value="1"/>
</dbReference>
<sequence length="226" mass="24103">MHIEPGVVEGAKIIVSYATAAASLGFAVKLAYDNIRSIGSVIPLLLRSTITTGLVFSFFQILPHHPVGVSEVHLILGSTLLLLFGASATAIGLACGLLLQGLFFAPFDLPQYGMNLTTLLVPLFAINLLSKTIIPPSTVYTDVKYSQALAISTAYQGGIVLWVAFWAFYGRGFGAENLVSVVTFGAAYMSVVIIEPLVDLAVLAAAKTLRSACNEMLFETRLHRPA</sequence>
<feature type="transmembrane region" description="Helical" evidence="7">
    <location>
        <begin position="14"/>
        <end position="32"/>
    </location>
</feature>
<evidence type="ECO:0000256" key="6">
    <source>
        <dbReference type="ARBA" id="ARBA00023136"/>
    </source>
</evidence>